<evidence type="ECO:0000313" key="2">
    <source>
        <dbReference type="Proteomes" id="UP001203512"/>
    </source>
</evidence>
<dbReference type="EMBL" id="JALKHS010000008">
    <property type="protein sequence ID" value="MCK0532341.1"/>
    <property type="molecule type" value="Genomic_DNA"/>
</dbReference>
<reference evidence="1 2" key="1">
    <citation type="submission" date="2022-04" db="EMBL/GenBank/DDBJ databases">
        <authorList>
            <person name="Huq M.A."/>
        </authorList>
    </citation>
    <scope>NUCLEOTIDE SEQUENCE [LARGE SCALE GENOMIC DNA]</scope>
    <source>
        <strain evidence="1 2">MAH-33</strain>
    </source>
</reference>
<evidence type="ECO:0000313" key="1">
    <source>
        <dbReference type="EMBL" id="MCK0532341.1"/>
    </source>
</evidence>
<dbReference type="RefSeq" id="WP_247232452.1">
    <property type="nucleotide sequence ID" value="NZ_JALKHS010000008.1"/>
</dbReference>
<gene>
    <name evidence="1" type="ORF">MU848_12190</name>
</gene>
<organism evidence="1 2">
    <name type="scientific">Sphingobium agri</name>
    <dbReference type="NCBI Taxonomy" id="2933566"/>
    <lineage>
        <taxon>Bacteria</taxon>
        <taxon>Pseudomonadati</taxon>
        <taxon>Pseudomonadota</taxon>
        <taxon>Alphaproteobacteria</taxon>
        <taxon>Sphingomonadales</taxon>
        <taxon>Sphingomonadaceae</taxon>
        <taxon>Sphingobium</taxon>
    </lineage>
</organism>
<proteinExistence type="predicted"/>
<comment type="caution">
    <text evidence="1">The sequence shown here is derived from an EMBL/GenBank/DDBJ whole genome shotgun (WGS) entry which is preliminary data.</text>
</comment>
<evidence type="ECO:0008006" key="3">
    <source>
        <dbReference type="Google" id="ProtNLM"/>
    </source>
</evidence>
<accession>A0ABT0DYY8</accession>
<keyword evidence="2" id="KW-1185">Reference proteome</keyword>
<protein>
    <recommendedName>
        <fullName evidence="3">Transposase</fullName>
    </recommendedName>
</protein>
<sequence length="127" mass="14531">MEDNDERTKRRGKGRPPAPFKIERLAIATHLINQGWTFQAAAEEGVTFYRYDRASGKYVPDDDVNALMPQTKKRRRVALHQIRNELLAPKYLGDGPPVAHLHILPTPLAFRLETPLKRGRPKKNRAP</sequence>
<dbReference type="Proteomes" id="UP001203512">
    <property type="component" value="Unassembled WGS sequence"/>
</dbReference>
<name>A0ABT0DYY8_9SPHN</name>